<evidence type="ECO:0000313" key="2">
    <source>
        <dbReference type="EMBL" id="PQL20212.1"/>
    </source>
</evidence>
<dbReference type="Pfam" id="PF17668">
    <property type="entry name" value="Acetyltransf_17"/>
    <property type="match status" value="1"/>
</dbReference>
<dbReference type="OrthoDB" id="9768284at2"/>
<dbReference type="GO" id="GO:0030649">
    <property type="term" value="P:aminoglycoside antibiotic catabolic process"/>
    <property type="evidence" value="ECO:0007669"/>
    <property type="project" value="TreeGrafter"/>
</dbReference>
<dbReference type="Gene3D" id="3.40.630.30">
    <property type="match status" value="2"/>
</dbReference>
<dbReference type="InterPro" id="IPR025559">
    <property type="entry name" value="Eis_dom"/>
</dbReference>
<keyword evidence="2" id="KW-0808">Transferase</keyword>
<dbReference type="CDD" id="cd04301">
    <property type="entry name" value="NAT_SF"/>
    <property type="match status" value="1"/>
</dbReference>
<dbReference type="STRING" id="1298594.GCA_001312465_01616"/>
<dbReference type="RefSeq" id="WP_105090779.1">
    <property type="nucleotide sequence ID" value="NZ_PPDB01000003.1"/>
</dbReference>
<dbReference type="InterPro" id="IPR051554">
    <property type="entry name" value="Acetyltransferase_Eis"/>
</dbReference>
<gene>
    <name evidence="2" type="ORF">VEHSUH05_03855</name>
</gene>
<name>A0A2S7ZAB7_9FIRM</name>
<accession>A0A2S7ZAB7</accession>
<keyword evidence="3" id="KW-1185">Reference proteome</keyword>
<dbReference type="InterPro" id="IPR036527">
    <property type="entry name" value="SCP2_sterol-bd_dom_sf"/>
</dbReference>
<dbReference type="InterPro" id="IPR016181">
    <property type="entry name" value="Acyl_CoA_acyltransferase"/>
</dbReference>
<dbReference type="PANTHER" id="PTHR37817">
    <property type="entry name" value="N-ACETYLTRANSFERASE EIS"/>
    <property type="match status" value="1"/>
</dbReference>
<dbReference type="SUPFAM" id="SSF55729">
    <property type="entry name" value="Acyl-CoA N-acyltransferases (Nat)"/>
    <property type="match status" value="1"/>
</dbReference>
<dbReference type="PANTHER" id="PTHR37817:SF1">
    <property type="entry name" value="N-ACETYLTRANSFERASE EIS"/>
    <property type="match status" value="1"/>
</dbReference>
<dbReference type="Gene3D" id="3.30.1050.10">
    <property type="entry name" value="SCP2 sterol-binding domain"/>
    <property type="match status" value="1"/>
</dbReference>
<protein>
    <submittedName>
        <fullName evidence="2">GNAT family N-acetyltransferase</fullName>
    </submittedName>
</protein>
<dbReference type="GO" id="GO:0034069">
    <property type="term" value="F:aminoglycoside N-acetyltransferase activity"/>
    <property type="evidence" value="ECO:0007669"/>
    <property type="project" value="TreeGrafter"/>
</dbReference>
<dbReference type="InterPro" id="IPR041380">
    <property type="entry name" value="Acetyltransf_17"/>
</dbReference>
<comment type="caution">
    <text evidence="2">The sequence shown here is derived from an EMBL/GenBank/DDBJ whole genome shotgun (WGS) entry which is preliminary data.</text>
</comment>
<evidence type="ECO:0000313" key="3">
    <source>
        <dbReference type="Proteomes" id="UP000237916"/>
    </source>
</evidence>
<dbReference type="Proteomes" id="UP000237916">
    <property type="component" value="Unassembled WGS sequence"/>
</dbReference>
<dbReference type="AlphaFoldDB" id="A0A2S7ZAB7"/>
<dbReference type="InterPro" id="IPR000182">
    <property type="entry name" value="GNAT_dom"/>
</dbReference>
<reference evidence="2 3" key="1">
    <citation type="submission" date="2018-01" db="EMBL/GenBank/DDBJ databases">
        <title>Draft genome sequences of clinical isolates and type strains of oral Veillonella including Veillonella infantum sp., nov.</title>
        <authorList>
            <person name="Mashima I."/>
            <person name="Liao Y.-C."/>
            <person name="Sabharwal A."/>
            <person name="Haase E.M."/>
            <person name="Nakazawa F."/>
            <person name="Scannapieco F.A."/>
        </authorList>
    </citation>
    <scope>NUCLEOTIDE SEQUENCE [LARGE SCALE GENOMIC DNA]</scope>
    <source>
        <strain evidence="2 3">JCM 15641</strain>
    </source>
</reference>
<sequence>MEFRIATVQDTSHVENLWAYCFEPKEDPFFQYYFSNCYEPENTVIGVEQGQLLSTVHLRQYNLNVRGAVLPTSYMVGVATHPAARRGGVGGALLTAALEELRKRGQAMTILMPSKASFYQQYGWELYAHQWVQTMPLEELRPLTDKSLQFGLLNSVDQWTLLDPVYKAYTKGLCGYAERGEKEWTRLLGSFFAEGVNVAVVHNDEGVVEGYAVYRLGQPEIPVTEFVYTTRRAQRALLNYFYNHRSQGTTIRWNEGLHDTYYRFYPDGKTGHTTMPYMMSRIVDVKTALEAIPVNLDAVMMPISLTFAVKDSLCPWNKGLYEVQFGASLTPSVKKLSKVVDEKGDITIEVGALSQLLMGTLSARDLAFEGKLEGGAEWLDYFDILYPIQKTYINEWW</sequence>
<evidence type="ECO:0000259" key="1">
    <source>
        <dbReference type="PROSITE" id="PS51186"/>
    </source>
</evidence>
<proteinExistence type="predicted"/>
<dbReference type="Pfam" id="PF13530">
    <property type="entry name" value="SCP2_2"/>
    <property type="match status" value="1"/>
</dbReference>
<feature type="domain" description="N-acetyltransferase" evidence="1">
    <location>
        <begin position="1"/>
        <end position="144"/>
    </location>
</feature>
<dbReference type="PROSITE" id="PS51186">
    <property type="entry name" value="GNAT"/>
    <property type="match status" value="1"/>
</dbReference>
<dbReference type="Pfam" id="PF13527">
    <property type="entry name" value="Acetyltransf_9"/>
    <property type="match status" value="1"/>
</dbReference>
<dbReference type="SUPFAM" id="SSF55718">
    <property type="entry name" value="SCP-like"/>
    <property type="match status" value="1"/>
</dbReference>
<dbReference type="EMBL" id="PPDB01000003">
    <property type="protein sequence ID" value="PQL20212.1"/>
    <property type="molecule type" value="Genomic_DNA"/>
</dbReference>
<organism evidence="2 3">
    <name type="scientific">Veillonella denticariosi JCM 15641</name>
    <dbReference type="NCBI Taxonomy" id="1298594"/>
    <lineage>
        <taxon>Bacteria</taxon>
        <taxon>Bacillati</taxon>
        <taxon>Bacillota</taxon>
        <taxon>Negativicutes</taxon>
        <taxon>Veillonellales</taxon>
        <taxon>Veillonellaceae</taxon>
        <taxon>Veillonella</taxon>
    </lineage>
</organism>